<protein>
    <submittedName>
        <fullName evidence="1">Uncharacterized protein</fullName>
    </submittedName>
</protein>
<dbReference type="EMBL" id="SDMP01000011">
    <property type="protein sequence ID" value="RYR27801.1"/>
    <property type="molecule type" value="Genomic_DNA"/>
</dbReference>
<keyword evidence="2" id="KW-1185">Reference proteome</keyword>
<accession>A0A445AMY0</accession>
<evidence type="ECO:0000313" key="1">
    <source>
        <dbReference type="EMBL" id="RYR27801.1"/>
    </source>
</evidence>
<name>A0A445AMY0_ARAHY</name>
<sequence>MLLQGVCLIYNGLDLSQSWIQRPPSRCYSRGLLKIWYCIRIKESKVQFEDEIAILGQDRRLDSQRFGTVLGLWDRGRDWVGTGICVPIYF</sequence>
<gene>
    <name evidence="1" type="ORF">Ahy_B01g051860</name>
</gene>
<evidence type="ECO:0000313" key="2">
    <source>
        <dbReference type="Proteomes" id="UP000289738"/>
    </source>
</evidence>
<dbReference type="AlphaFoldDB" id="A0A445AMY0"/>
<organism evidence="1 2">
    <name type="scientific">Arachis hypogaea</name>
    <name type="common">Peanut</name>
    <dbReference type="NCBI Taxonomy" id="3818"/>
    <lineage>
        <taxon>Eukaryota</taxon>
        <taxon>Viridiplantae</taxon>
        <taxon>Streptophyta</taxon>
        <taxon>Embryophyta</taxon>
        <taxon>Tracheophyta</taxon>
        <taxon>Spermatophyta</taxon>
        <taxon>Magnoliopsida</taxon>
        <taxon>eudicotyledons</taxon>
        <taxon>Gunneridae</taxon>
        <taxon>Pentapetalae</taxon>
        <taxon>rosids</taxon>
        <taxon>fabids</taxon>
        <taxon>Fabales</taxon>
        <taxon>Fabaceae</taxon>
        <taxon>Papilionoideae</taxon>
        <taxon>50 kb inversion clade</taxon>
        <taxon>dalbergioids sensu lato</taxon>
        <taxon>Dalbergieae</taxon>
        <taxon>Pterocarpus clade</taxon>
        <taxon>Arachis</taxon>
    </lineage>
</organism>
<reference evidence="1 2" key="1">
    <citation type="submission" date="2019-01" db="EMBL/GenBank/DDBJ databases">
        <title>Sequencing of cultivated peanut Arachis hypogaea provides insights into genome evolution and oil improvement.</title>
        <authorList>
            <person name="Chen X."/>
        </authorList>
    </citation>
    <scope>NUCLEOTIDE SEQUENCE [LARGE SCALE GENOMIC DNA]</scope>
    <source>
        <strain evidence="2">cv. Fuhuasheng</strain>
        <tissue evidence="1">Leaves</tissue>
    </source>
</reference>
<comment type="caution">
    <text evidence="1">The sequence shown here is derived from an EMBL/GenBank/DDBJ whole genome shotgun (WGS) entry which is preliminary data.</text>
</comment>
<proteinExistence type="predicted"/>
<dbReference type="Proteomes" id="UP000289738">
    <property type="component" value="Chromosome B01"/>
</dbReference>